<dbReference type="RefSeq" id="WP_260175499.1">
    <property type="nucleotide sequence ID" value="NZ_JACHBW010000028.1"/>
</dbReference>
<dbReference type="Proteomes" id="UP000571554">
    <property type="component" value="Unassembled WGS sequence"/>
</dbReference>
<dbReference type="PANTHER" id="PTHR43877:SF1">
    <property type="entry name" value="ACETYLTRANSFERASE"/>
    <property type="match status" value="1"/>
</dbReference>
<keyword evidence="1" id="KW-0808">Transferase</keyword>
<dbReference type="Gene3D" id="3.40.630.30">
    <property type="match status" value="1"/>
</dbReference>
<evidence type="ECO:0000259" key="3">
    <source>
        <dbReference type="PROSITE" id="PS51186"/>
    </source>
</evidence>
<comment type="caution">
    <text evidence="4">The sequence shown here is derived from an EMBL/GenBank/DDBJ whole genome shotgun (WGS) entry which is preliminary data.</text>
</comment>
<dbReference type="GO" id="GO:0016747">
    <property type="term" value="F:acyltransferase activity, transferring groups other than amino-acyl groups"/>
    <property type="evidence" value="ECO:0007669"/>
    <property type="project" value="InterPro"/>
</dbReference>
<feature type="domain" description="N-acetyltransferase" evidence="3">
    <location>
        <begin position="60"/>
        <end position="225"/>
    </location>
</feature>
<keyword evidence="4" id="KW-0689">Ribosomal protein</keyword>
<evidence type="ECO:0000313" key="4">
    <source>
        <dbReference type="EMBL" id="MBB6106587.1"/>
    </source>
</evidence>
<dbReference type="PROSITE" id="PS51186">
    <property type="entry name" value="GNAT"/>
    <property type="match status" value="1"/>
</dbReference>
<dbReference type="InterPro" id="IPR000182">
    <property type="entry name" value="GNAT_dom"/>
</dbReference>
<protein>
    <submittedName>
        <fullName evidence="4">Ribosomal protein S18 acetylase RimI-like enzyme</fullName>
    </submittedName>
</protein>
<reference evidence="4 5" key="1">
    <citation type="submission" date="2020-08" db="EMBL/GenBank/DDBJ databases">
        <title>Above-ground endophytic microbial communities from plants in different locations in the United States.</title>
        <authorList>
            <person name="Frank C."/>
        </authorList>
    </citation>
    <scope>NUCLEOTIDE SEQUENCE [LARGE SCALE GENOMIC DNA]</scope>
    <source>
        <strain evidence="4 5">WP4_2_2</strain>
    </source>
</reference>
<dbReference type="InterPro" id="IPR050832">
    <property type="entry name" value="Bact_Acetyltransf"/>
</dbReference>
<gene>
    <name evidence="4" type="ORF">F4827_006463</name>
</gene>
<dbReference type="CDD" id="cd04301">
    <property type="entry name" value="NAT_SF"/>
    <property type="match status" value="1"/>
</dbReference>
<dbReference type="InterPro" id="IPR016181">
    <property type="entry name" value="Acyl_CoA_acyltransferase"/>
</dbReference>
<evidence type="ECO:0000256" key="1">
    <source>
        <dbReference type="ARBA" id="ARBA00022679"/>
    </source>
</evidence>
<dbReference type="PANTHER" id="PTHR43877">
    <property type="entry name" value="AMINOALKYLPHOSPHONATE N-ACETYLTRANSFERASE-RELATED-RELATED"/>
    <property type="match status" value="1"/>
</dbReference>
<dbReference type="EMBL" id="JACHBW010000028">
    <property type="protein sequence ID" value="MBB6106587.1"/>
    <property type="molecule type" value="Genomic_DNA"/>
</dbReference>
<organism evidence="4 5">
    <name type="scientific">Paraburkholderia bannensis</name>
    <dbReference type="NCBI Taxonomy" id="765414"/>
    <lineage>
        <taxon>Bacteria</taxon>
        <taxon>Pseudomonadati</taxon>
        <taxon>Pseudomonadota</taxon>
        <taxon>Betaproteobacteria</taxon>
        <taxon>Burkholderiales</taxon>
        <taxon>Burkholderiaceae</taxon>
        <taxon>Paraburkholderia</taxon>
    </lineage>
</organism>
<evidence type="ECO:0000256" key="2">
    <source>
        <dbReference type="ARBA" id="ARBA00023315"/>
    </source>
</evidence>
<keyword evidence="5" id="KW-1185">Reference proteome</keyword>
<accession>A0A7W9WWK2</accession>
<proteinExistence type="predicted"/>
<keyword evidence="4" id="KW-0687">Ribonucleoprotein</keyword>
<dbReference type="Pfam" id="PF00583">
    <property type="entry name" value="Acetyltransf_1"/>
    <property type="match status" value="1"/>
</dbReference>
<dbReference type="GO" id="GO:0005840">
    <property type="term" value="C:ribosome"/>
    <property type="evidence" value="ECO:0007669"/>
    <property type="project" value="UniProtKB-KW"/>
</dbReference>
<dbReference type="SUPFAM" id="SSF55729">
    <property type="entry name" value="Acyl-CoA N-acyltransferases (Nat)"/>
    <property type="match status" value="1"/>
</dbReference>
<name>A0A7W9WWK2_9BURK</name>
<evidence type="ECO:0000313" key="5">
    <source>
        <dbReference type="Proteomes" id="UP000571554"/>
    </source>
</evidence>
<dbReference type="AlphaFoldDB" id="A0A7W9WWK2"/>
<sequence>MADLESDAFVNRMLFTKTWELDLNAARRASRVSLAARLNSNGYPLPMNATANATANTPLLTIRTLNENDIGAFRALRVHAAADTPFAIVSTPEEEARSTAEDIIARVRETDQQAMFGAFNGETLIGIAGWRREQRVKWAHKSLIWGVFVDPAYRRAGIARRLIETAIERAKESGVEQVQLSVCTQNSRAQTLYLSLGFVIYGREMRALKIGDEYFDEDLMVLMLD</sequence>
<keyword evidence="2" id="KW-0012">Acyltransferase</keyword>